<dbReference type="Pfam" id="PF13845">
    <property type="entry name" value="Septum_form"/>
    <property type="match status" value="1"/>
</dbReference>
<evidence type="ECO:0000256" key="1">
    <source>
        <dbReference type="SAM" id="MobiDB-lite"/>
    </source>
</evidence>
<name>A0A1I2UQI4_9CORY</name>
<feature type="domain" description="Septum formation-related" evidence="2">
    <location>
        <begin position="57"/>
        <end position="281"/>
    </location>
</feature>
<dbReference type="AlphaFoldDB" id="A0A1I2UQI4"/>
<evidence type="ECO:0000259" key="2">
    <source>
        <dbReference type="Pfam" id="PF13845"/>
    </source>
</evidence>
<feature type="region of interest" description="Disordered" evidence="1">
    <location>
        <begin position="302"/>
        <end position="329"/>
    </location>
</feature>
<evidence type="ECO:0000313" key="3">
    <source>
        <dbReference type="EMBL" id="SFG79384.1"/>
    </source>
</evidence>
<protein>
    <submittedName>
        <fullName evidence="3">Septum formation</fullName>
    </submittedName>
</protein>
<accession>A0A1I2UQI4</accession>
<feature type="region of interest" description="Disordered" evidence="1">
    <location>
        <begin position="21"/>
        <end position="48"/>
    </location>
</feature>
<dbReference type="EMBL" id="FOPJ01000015">
    <property type="protein sequence ID" value="SFG79384.1"/>
    <property type="molecule type" value="Genomic_DNA"/>
</dbReference>
<reference evidence="3 4" key="1">
    <citation type="submission" date="2016-10" db="EMBL/GenBank/DDBJ databases">
        <authorList>
            <person name="de Groot N.N."/>
        </authorList>
    </citation>
    <scope>NUCLEOTIDE SEQUENCE [LARGE SCALE GENOMIC DNA]</scope>
    <source>
        <strain>J11</strain>
        <strain evidence="4">PG 39</strain>
    </source>
</reference>
<sequence length="329" mass="35399">MAASACMMGYSYVVQHQNVSEDTEPTTISAVAPTDPSSSTTSTLPGAPAPFSTADVGDCLTWDIDEAGKISNFDKTDCNSEHRFEVSARENLATYPASEFGPEAAMPDLTRQAQLREELCRTPTLRYLDGVFDPVGRYSIAPILPPPEAWAQGDRTMLCGIQSTDPHGTPMTTIGYAKDQDQARVMQPGQCAKVDEAGALRTVDCAEDHQLEATAIVNLAPVFPEGTPSVEQQDEHLRHACTQAAMDYLGGEEQLYYSTLQPYWTTQPRTGWEGGSRSVNCALVAANPDANGFATLTGTATAPFLINGAPPPPRPERNPLRPDQQPPPA</sequence>
<gene>
    <name evidence="3" type="ORF">SAMN05660282_01973</name>
</gene>
<evidence type="ECO:0000313" key="4">
    <source>
        <dbReference type="Proteomes" id="UP000199065"/>
    </source>
</evidence>
<dbReference type="STRING" id="185761.SAMN05660282_01973"/>
<dbReference type="Proteomes" id="UP000199065">
    <property type="component" value="Unassembled WGS sequence"/>
</dbReference>
<keyword evidence="4" id="KW-1185">Reference proteome</keyword>
<feature type="compositionally biased region" description="Low complexity" evidence="1">
    <location>
        <begin position="29"/>
        <end position="48"/>
    </location>
</feature>
<proteinExistence type="predicted"/>
<organism evidence="3 4">
    <name type="scientific">Corynebacterium spheniscorum</name>
    <dbReference type="NCBI Taxonomy" id="185761"/>
    <lineage>
        <taxon>Bacteria</taxon>
        <taxon>Bacillati</taxon>
        <taxon>Actinomycetota</taxon>
        <taxon>Actinomycetes</taxon>
        <taxon>Mycobacteriales</taxon>
        <taxon>Corynebacteriaceae</taxon>
        <taxon>Corynebacterium</taxon>
    </lineage>
</organism>
<dbReference type="InterPro" id="IPR026004">
    <property type="entry name" value="Septum_form"/>
</dbReference>